<comment type="caution">
    <text evidence="1">The sequence shown here is derived from an EMBL/GenBank/DDBJ whole genome shotgun (WGS) entry which is preliminary data.</text>
</comment>
<protein>
    <submittedName>
        <fullName evidence="1">Uncharacterized protein</fullName>
    </submittedName>
</protein>
<dbReference type="Proteomes" id="UP000031258">
    <property type="component" value="Unassembled WGS sequence"/>
</dbReference>
<dbReference type="EMBL" id="JSWE01000186">
    <property type="protein sequence ID" value="KIE04431.1"/>
    <property type="molecule type" value="Genomic_DNA"/>
</dbReference>
<name>A0A0C1MX04_9RICK</name>
<accession>A0A0C1MX04</accession>
<dbReference type="RefSeq" id="WP_039458560.1">
    <property type="nucleotide sequence ID" value="NZ_JSWE01000186.1"/>
</dbReference>
<sequence length="161" mass="16914">MVTGANIIIDGDLTTTKASAIADIINNVGADYHSTMTEQNAARLSDLVAAVNGNTLTINSKKEGVAGLFLVTAGGVANSAEYMVSTSAGSVLYTVNNTAAGTISACCYQGFKLEQEHLVSTRVFNNKALLEGISFKDENLSDNTFDGAVPVDNAVYIDFEY</sequence>
<evidence type="ECO:0000313" key="2">
    <source>
        <dbReference type="Proteomes" id="UP000031258"/>
    </source>
</evidence>
<gene>
    <name evidence="1" type="ORF">NF27_HS00180</name>
</gene>
<dbReference type="AlphaFoldDB" id="A0A0C1MX04"/>
<evidence type="ECO:0000313" key="1">
    <source>
        <dbReference type="EMBL" id="KIE04431.1"/>
    </source>
</evidence>
<dbReference type="OrthoDB" id="9796789at2"/>
<dbReference type="STRING" id="86105.NF27_HS00180"/>
<keyword evidence="2" id="KW-1185">Reference proteome</keyword>
<proteinExistence type="predicted"/>
<organism evidence="1 2">
    <name type="scientific">Candidatus Jidaibacter acanthamoebae</name>
    <dbReference type="NCBI Taxonomy" id="86105"/>
    <lineage>
        <taxon>Bacteria</taxon>
        <taxon>Pseudomonadati</taxon>
        <taxon>Pseudomonadota</taxon>
        <taxon>Alphaproteobacteria</taxon>
        <taxon>Rickettsiales</taxon>
        <taxon>Candidatus Midichloriaceae</taxon>
        <taxon>Candidatus Jidaibacter</taxon>
    </lineage>
</organism>
<reference evidence="1 2" key="1">
    <citation type="submission" date="2014-11" db="EMBL/GenBank/DDBJ databases">
        <title>A Rickettsiales Symbiont of Amoebae With Ancient Features.</title>
        <authorList>
            <person name="Schulz F."/>
            <person name="Martijn J."/>
            <person name="Wascher F."/>
            <person name="Kostanjsek R."/>
            <person name="Ettema T.J."/>
            <person name="Horn M."/>
        </authorList>
    </citation>
    <scope>NUCLEOTIDE SEQUENCE [LARGE SCALE GENOMIC DNA]</scope>
    <source>
        <strain evidence="1 2">UWC36</strain>
    </source>
</reference>